<evidence type="ECO:0000313" key="1">
    <source>
        <dbReference type="Ensembl" id="ENSCSRP00000016102.1"/>
    </source>
</evidence>
<proteinExistence type="predicted"/>
<reference evidence="1" key="2">
    <citation type="submission" date="2025-09" db="UniProtKB">
        <authorList>
            <consortium name="Ensembl"/>
        </authorList>
    </citation>
    <scope>IDENTIFICATION</scope>
</reference>
<name>A0A8C3SM13_CHESE</name>
<sequence>PGQSETPCVLLFCSVIVRLRVHAPRTLCVERDSPSPPLLIPWTCSSSNPLSYSHQATPGWPGLRRIVRRGWGMDGSLSCAQVVQGSAARSPTCFRSWEGFYALGFLGALAMYNADLPRPPRQGLEGGAIRA</sequence>
<keyword evidence="2" id="KW-1185">Reference proteome</keyword>
<evidence type="ECO:0000313" key="2">
    <source>
        <dbReference type="Proteomes" id="UP000694403"/>
    </source>
</evidence>
<accession>A0A8C3SM13</accession>
<dbReference type="AlphaFoldDB" id="A0A8C3SM13"/>
<dbReference type="Proteomes" id="UP000694403">
    <property type="component" value="Unplaced"/>
</dbReference>
<reference evidence="1" key="1">
    <citation type="submission" date="2025-08" db="UniProtKB">
        <authorList>
            <consortium name="Ensembl"/>
        </authorList>
    </citation>
    <scope>IDENTIFICATION</scope>
</reference>
<protein>
    <submittedName>
        <fullName evidence="1">Uncharacterized protein</fullName>
    </submittedName>
</protein>
<organism evidence="1 2">
    <name type="scientific">Chelydra serpentina</name>
    <name type="common">Snapping turtle</name>
    <name type="synonym">Testudo serpentina</name>
    <dbReference type="NCBI Taxonomy" id="8475"/>
    <lineage>
        <taxon>Eukaryota</taxon>
        <taxon>Metazoa</taxon>
        <taxon>Chordata</taxon>
        <taxon>Craniata</taxon>
        <taxon>Vertebrata</taxon>
        <taxon>Euteleostomi</taxon>
        <taxon>Archelosauria</taxon>
        <taxon>Testudinata</taxon>
        <taxon>Testudines</taxon>
        <taxon>Cryptodira</taxon>
        <taxon>Durocryptodira</taxon>
        <taxon>Americhelydia</taxon>
        <taxon>Chelydroidea</taxon>
        <taxon>Chelydridae</taxon>
        <taxon>Chelydra</taxon>
    </lineage>
</organism>
<dbReference type="Ensembl" id="ENSCSRT00000016804.1">
    <property type="protein sequence ID" value="ENSCSRP00000016102.1"/>
    <property type="gene ID" value="ENSCSRG00000012287.1"/>
</dbReference>